<feature type="compositionally biased region" description="Polar residues" evidence="1">
    <location>
        <begin position="17"/>
        <end position="28"/>
    </location>
</feature>
<protein>
    <submittedName>
        <fullName evidence="4">Uncharacterized protein</fullName>
    </submittedName>
</protein>
<proteinExistence type="predicted"/>
<dbReference type="InterPro" id="IPR003100">
    <property type="entry name" value="PAZ_dom"/>
</dbReference>
<dbReference type="SMART" id="SM01163">
    <property type="entry name" value="DUF1785"/>
    <property type="match status" value="1"/>
</dbReference>
<dbReference type="InterPro" id="IPR012337">
    <property type="entry name" value="RNaseH-like_sf"/>
</dbReference>
<dbReference type="Gene3D" id="3.40.50.2300">
    <property type="match status" value="1"/>
</dbReference>
<dbReference type="Proteomes" id="UP000663874">
    <property type="component" value="Unassembled WGS sequence"/>
</dbReference>
<dbReference type="PROSITE" id="PS50821">
    <property type="entry name" value="PAZ"/>
    <property type="match status" value="1"/>
</dbReference>
<dbReference type="InterPro" id="IPR032474">
    <property type="entry name" value="Argonaute_N"/>
</dbReference>
<dbReference type="InterPro" id="IPR036085">
    <property type="entry name" value="PAZ_dom_sf"/>
</dbReference>
<dbReference type="PROSITE" id="PS50822">
    <property type="entry name" value="PIWI"/>
    <property type="match status" value="1"/>
</dbReference>
<dbReference type="SUPFAM" id="SSF101690">
    <property type="entry name" value="PAZ domain"/>
    <property type="match status" value="2"/>
</dbReference>
<dbReference type="Gene3D" id="3.30.420.10">
    <property type="entry name" value="Ribonuclease H-like superfamily/Ribonuclease H"/>
    <property type="match status" value="1"/>
</dbReference>
<evidence type="ECO:0000259" key="3">
    <source>
        <dbReference type="PROSITE" id="PS50822"/>
    </source>
</evidence>
<evidence type="ECO:0000313" key="4">
    <source>
        <dbReference type="EMBL" id="CAF3884030.1"/>
    </source>
</evidence>
<dbReference type="SMART" id="SM00950">
    <property type="entry name" value="Piwi"/>
    <property type="match status" value="1"/>
</dbReference>
<dbReference type="SUPFAM" id="SSF53098">
    <property type="entry name" value="Ribonuclease H-like"/>
    <property type="match status" value="1"/>
</dbReference>
<sequence length="998" mass="115346">MSLSQQSEESGRGQQRTQTCSSLSTDDSPSAIPKISDVSIPLTTDNVQTLTASQTTPMGGRGRGAHLKPRTLVPHSHWKVSDLTIVQFKSNTQPSKPKELGKIGEAIEVMVNYFPIIKYPHSGLVYQYDIQIKTKNLFKVLREYRRVLYQCWLNEYCRTYTEINKYKIVFDNHHIIFTIDQPLPNIDENGITEKIMALNKINHQEEYQISIKRVGNPIDLSLLHSLDEFYNTKTNSNINVNDIQIIQQILSIVLHENCSSNATYIYNRSVFAQPILENKHGHWDLGLGKALWRGFYSCLVFANGTYRLLMNLDMSYTIFIKEQSFIDFLCEVMLHSPLGKDHYKNTQKVQKAEMEVVVEFLDQNRSDGRYHGEIEFLLNHCKHLSVRSHVANKTIGYKIDGLGDAASEQKFSWKRNGHSSVVTVENYYKENYGIQLNRYPTLPTLKMRNGSFVPMEFIDVQPIKVKRITDEQRALLCLTSSMIPSDYHQSIMEIRQNPKQQCFEQDPFIDAWNFNVDVNMLKVPARILPMPQIIYTKEFHVNNEQFQSPGVWSSTKTQFHRPTKFPPVWILINLSSSLNKESCEAFYEQLRDVAAHRGITCPAPNLIEEYNVQSDSISQMIAWLKEIMERNGDCNFFIVILPENNSIRDQIYGDLKRLCELQFGFGIVTQMIKLKEKESQNQWNYSRLNNIMMKINTKLDGDNSILYVPGVIREFFLRGHQYMYVGVDLSHGVPGSGRKFSTVGVVASADHVPNRYFKEIYIQERLPEARRQSREYVVDMKQIMKSLISQYEQHHRYPPKAIVIYRDGIANSEFDSVFEKELMAIREACVELSPVYRPYLTYIVVNKKHHTRFFPTNSTGNVKAGTVVDSHDVTNPTTYDFFLNSHHAEKGTSRPTHYYVLYDDNKLKPDQIQMLTYALCYTYARCTRSIAIPAPVKYADLLAFRANFYINRNDPWDTESDSSESNILLNQTVNVENMIKSKRIVLSSKLAPDCPFFL</sequence>
<gene>
    <name evidence="4" type="ORF">FNK824_LOCUS19694</name>
</gene>
<dbReference type="Gene3D" id="2.170.260.10">
    <property type="entry name" value="paz domain"/>
    <property type="match status" value="1"/>
</dbReference>
<feature type="domain" description="PAZ" evidence="2">
    <location>
        <begin position="356"/>
        <end position="462"/>
    </location>
</feature>
<dbReference type="EMBL" id="CAJOBE010003496">
    <property type="protein sequence ID" value="CAF3884030.1"/>
    <property type="molecule type" value="Genomic_DNA"/>
</dbReference>
<accession>A0A819GGW1</accession>
<dbReference type="Pfam" id="PF08699">
    <property type="entry name" value="ArgoL1"/>
    <property type="match status" value="1"/>
</dbReference>
<evidence type="ECO:0000313" key="5">
    <source>
        <dbReference type="Proteomes" id="UP000663874"/>
    </source>
</evidence>
<dbReference type="AlphaFoldDB" id="A0A819GGW1"/>
<comment type="caution">
    <text evidence="4">The sequence shown here is derived from an EMBL/GenBank/DDBJ whole genome shotgun (WGS) entry which is preliminary data.</text>
</comment>
<dbReference type="CDD" id="cd02846">
    <property type="entry name" value="PAZ_argonaute_like"/>
    <property type="match status" value="1"/>
</dbReference>
<dbReference type="Pfam" id="PF02171">
    <property type="entry name" value="Piwi"/>
    <property type="match status" value="1"/>
</dbReference>
<dbReference type="InterPro" id="IPR014811">
    <property type="entry name" value="ArgoL1"/>
</dbReference>
<name>A0A819GGW1_9BILA</name>
<dbReference type="PANTHER" id="PTHR22891">
    <property type="entry name" value="EUKARYOTIC TRANSLATION INITIATION FACTOR 2C"/>
    <property type="match status" value="1"/>
</dbReference>
<feature type="domain" description="Piwi" evidence="3">
    <location>
        <begin position="636"/>
        <end position="951"/>
    </location>
</feature>
<dbReference type="GO" id="GO:0003723">
    <property type="term" value="F:RNA binding"/>
    <property type="evidence" value="ECO:0007669"/>
    <property type="project" value="InterPro"/>
</dbReference>
<feature type="region of interest" description="Disordered" evidence="1">
    <location>
        <begin position="1"/>
        <end position="38"/>
    </location>
</feature>
<evidence type="ECO:0000259" key="2">
    <source>
        <dbReference type="PROSITE" id="PS50821"/>
    </source>
</evidence>
<dbReference type="InterPro" id="IPR036397">
    <property type="entry name" value="RNaseH_sf"/>
</dbReference>
<dbReference type="InterPro" id="IPR003165">
    <property type="entry name" value="Piwi"/>
</dbReference>
<dbReference type="Pfam" id="PF16486">
    <property type="entry name" value="ArgoN"/>
    <property type="match status" value="1"/>
</dbReference>
<feature type="compositionally biased region" description="Low complexity" evidence="1">
    <location>
        <begin position="1"/>
        <end position="16"/>
    </location>
</feature>
<reference evidence="4" key="1">
    <citation type="submission" date="2021-02" db="EMBL/GenBank/DDBJ databases">
        <authorList>
            <person name="Nowell W R."/>
        </authorList>
    </citation>
    <scope>NUCLEOTIDE SEQUENCE</scope>
</reference>
<dbReference type="Pfam" id="PF02170">
    <property type="entry name" value="PAZ"/>
    <property type="match status" value="1"/>
</dbReference>
<evidence type="ECO:0000256" key="1">
    <source>
        <dbReference type="SAM" id="MobiDB-lite"/>
    </source>
</evidence>
<organism evidence="4 5">
    <name type="scientific">Rotaria sordida</name>
    <dbReference type="NCBI Taxonomy" id="392033"/>
    <lineage>
        <taxon>Eukaryota</taxon>
        <taxon>Metazoa</taxon>
        <taxon>Spiralia</taxon>
        <taxon>Gnathifera</taxon>
        <taxon>Rotifera</taxon>
        <taxon>Eurotatoria</taxon>
        <taxon>Bdelloidea</taxon>
        <taxon>Philodinida</taxon>
        <taxon>Philodinidae</taxon>
        <taxon>Rotaria</taxon>
    </lineage>
</organism>